<feature type="compositionally biased region" description="Low complexity" evidence="1">
    <location>
        <begin position="319"/>
        <end position="333"/>
    </location>
</feature>
<dbReference type="Proteomes" id="UP000075714">
    <property type="component" value="Unassembled WGS sequence"/>
</dbReference>
<dbReference type="AlphaFoldDB" id="A0A150GTJ3"/>
<proteinExistence type="predicted"/>
<feature type="compositionally biased region" description="Polar residues" evidence="1">
    <location>
        <begin position="280"/>
        <end position="298"/>
    </location>
</feature>
<feature type="region of interest" description="Disordered" evidence="1">
    <location>
        <begin position="203"/>
        <end position="241"/>
    </location>
</feature>
<feature type="region of interest" description="Disordered" evidence="1">
    <location>
        <begin position="379"/>
        <end position="403"/>
    </location>
</feature>
<reference evidence="3" key="1">
    <citation type="journal article" date="2016" name="Nat. Commun.">
        <title>The Gonium pectorale genome demonstrates co-option of cell cycle regulation during the evolution of multicellularity.</title>
        <authorList>
            <person name="Hanschen E.R."/>
            <person name="Marriage T.N."/>
            <person name="Ferris P.J."/>
            <person name="Hamaji T."/>
            <person name="Toyoda A."/>
            <person name="Fujiyama A."/>
            <person name="Neme R."/>
            <person name="Noguchi H."/>
            <person name="Minakuchi Y."/>
            <person name="Suzuki M."/>
            <person name="Kawai-Toyooka H."/>
            <person name="Smith D.R."/>
            <person name="Sparks H."/>
            <person name="Anderson J."/>
            <person name="Bakaric R."/>
            <person name="Luria V."/>
            <person name="Karger A."/>
            <person name="Kirschner M.W."/>
            <person name="Durand P.M."/>
            <person name="Michod R.E."/>
            <person name="Nozaki H."/>
            <person name="Olson B.J."/>
        </authorList>
    </citation>
    <scope>NUCLEOTIDE SEQUENCE [LARGE SCALE GENOMIC DNA]</scope>
    <source>
        <strain evidence="3">NIES-2863</strain>
    </source>
</reference>
<sequence length="513" mass="50812">MSVFSCKLTSATLGRAVLAAVTSLVCISLHIKRHGGADLQMSSSLSLLFGLIRLQGSASLKLGCGDKADAAAASGPQNEEFRINCPQGLKEHIVRFLEAQARRDPAALPPWQLSPQKQPTPGSCQAAAASPPPFPAAAAASPLLPVKTVAIAGAPDGVDATSAGSDGSCGSAAAIATASGSSGIARLVEMLLPPPPLVCYPHRMSGPAGAGSQGAAEVSDGAGDTPRAQLPAAAGGRWCPEKGGAMEAEAFGSQFSTPDATPDYNSSSGSATTATPSLSRTSIASASPGATQHGSKTQTAAAALAAAAAATTSHPRPQPAATASAAPATAACSRQRRSTDSEPWCSPALLASLGPSVEDQPTTLDHTALSALMTAAATYRPSLPPGHGPGRTNSPAPPPPAAPAAPLAIGVSCASHAADAAADARYGSDAELPYSSAASRYGSAASSCYGSAASSVASAASAAARGSAAGTALPLRKSPDSILGLRGLGLEGWNRNAREWERVHGEEPASDDE</sequence>
<keyword evidence="3" id="KW-1185">Reference proteome</keyword>
<organism evidence="2 3">
    <name type="scientific">Gonium pectorale</name>
    <name type="common">Green alga</name>
    <dbReference type="NCBI Taxonomy" id="33097"/>
    <lineage>
        <taxon>Eukaryota</taxon>
        <taxon>Viridiplantae</taxon>
        <taxon>Chlorophyta</taxon>
        <taxon>core chlorophytes</taxon>
        <taxon>Chlorophyceae</taxon>
        <taxon>CS clade</taxon>
        <taxon>Chlamydomonadales</taxon>
        <taxon>Volvocaceae</taxon>
        <taxon>Gonium</taxon>
    </lineage>
</organism>
<name>A0A150GTJ3_GONPE</name>
<comment type="caution">
    <text evidence="2">The sequence shown here is derived from an EMBL/GenBank/DDBJ whole genome shotgun (WGS) entry which is preliminary data.</text>
</comment>
<dbReference type="EMBL" id="LSYV01000008">
    <property type="protein sequence ID" value="KXZ53149.1"/>
    <property type="molecule type" value="Genomic_DNA"/>
</dbReference>
<feature type="compositionally biased region" description="Low complexity" evidence="1">
    <location>
        <begin position="299"/>
        <end position="312"/>
    </location>
</feature>
<evidence type="ECO:0000256" key="1">
    <source>
        <dbReference type="SAM" id="MobiDB-lite"/>
    </source>
</evidence>
<dbReference type="OrthoDB" id="552124at2759"/>
<feature type="region of interest" description="Disordered" evidence="1">
    <location>
        <begin position="254"/>
        <end position="343"/>
    </location>
</feature>
<feature type="compositionally biased region" description="Low complexity" evidence="1">
    <location>
        <begin position="266"/>
        <end position="279"/>
    </location>
</feature>
<accession>A0A150GTJ3</accession>
<feature type="compositionally biased region" description="Polar residues" evidence="1">
    <location>
        <begin position="254"/>
        <end position="265"/>
    </location>
</feature>
<protein>
    <submittedName>
        <fullName evidence="2">Uncharacterized protein</fullName>
    </submittedName>
</protein>
<evidence type="ECO:0000313" key="2">
    <source>
        <dbReference type="EMBL" id="KXZ53149.1"/>
    </source>
</evidence>
<evidence type="ECO:0000313" key="3">
    <source>
        <dbReference type="Proteomes" id="UP000075714"/>
    </source>
</evidence>
<feature type="region of interest" description="Disordered" evidence="1">
    <location>
        <begin position="108"/>
        <end position="130"/>
    </location>
</feature>
<gene>
    <name evidence="2" type="ORF">GPECTOR_7g1041</name>
</gene>
<feature type="compositionally biased region" description="Polar residues" evidence="1">
    <location>
        <begin position="113"/>
        <end position="123"/>
    </location>
</feature>